<dbReference type="InterPro" id="IPR036390">
    <property type="entry name" value="WH_DNA-bd_sf"/>
</dbReference>
<gene>
    <name evidence="2" type="ORF">GCM10011430_00790</name>
</gene>
<evidence type="ECO:0000313" key="2">
    <source>
        <dbReference type="EMBL" id="GGI52905.1"/>
    </source>
</evidence>
<dbReference type="GO" id="GO:0006950">
    <property type="term" value="P:response to stress"/>
    <property type="evidence" value="ECO:0007669"/>
    <property type="project" value="TreeGrafter"/>
</dbReference>
<dbReference type="GO" id="GO:0003700">
    <property type="term" value="F:DNA-binding transcription factor activity"/>
    <property type="evidence" value="ECO:0007669"/>
    <property type="project" value="InterPro"/>
</dbReference>
<dbReference type="InterPro" id="IPR039422">
    <property type="entry name" value="MarR/SlyA-like"/>
</dbReference>
<dbReference type="Gene3D" id="1.10.10.10">
    <property type="entry name" value="Winged helix-like DNA-binding domain superfamily/Winged helix DNA-binding domain"/>
    <property type="match status" value="1"/>
</dbReference>
<accession>A0A8J3B158</accession>
<reference evidence="2" key="2">
    <citation type="submission" date="2020-09" db="EMBL/GenBank/DDBJ databases">
        <authorList>
            <person name="Sun Q."/>
            <person name="Sedlacek I."/>
        </authorList>
    </citation>
    <scope>NUCLEOTIDE SEQUENCE</scope>
    <source>
        <strain evidence="2">CCM 7664</strain>
    </source>
</reference>
<reference evidence="2" key="1">
    <citation type="journal article" date="2014" name="Int. J. Syst. Evol. Microbiol.">
        <title>Complete genome sequence of Corynebacterium casei LMG S-19264T (=DSM 44701T), isolated from a smear-ripened cheese.</title>
        <authorList>
            <consortium name="US DOE Joint Genome Institute (JGI-PGF)"/>
            <person name="Walter F."/>
            <person name="Albersmeier A."/>
            <person name="Kalinowski J."/>
            <person name="Ruckert C."/>
        </authorList>
    </citation>
    <scope>NUCLEOTIDE SEQUENCE</scope>
    <source>
        <strain evidence="2">CCM 7664</strain>
    </source>
</reference>
<keyword evidence="3" id="KW-1185">Reference proteome</keyword>
<organism evidence="2 3">
    <name type="scientific">Oxalicibacterium solurbis</name>
    <dbReference type="NCBI Taxonomy" id="69280"/>
    <lineage>
        <taxon>Bacteria</taxon>
        <taxon>Pseudomonadati</taxon>
        <taxon>Pseudomonadota</taxon>
        <taxon>Betaproteobacteria</taxon>
        <taxon>Burkholderiales</taxon>
        <taxon>Oxalobacteraceae</taxon>
        <taxon>Oxalicibacterium</taxon>
    </lineage>
</organism>
<dbReference type="PROSITE" id="PS50995">
    <property type="entry name" value="HTH_MARR_2"/>
    <property type="match status" value="1"/>
</dbReference>
<dbReference type="SMART" id="SM00347">
    <property type="entry name" value="HTH_MARR"/>
    <property type="match status" value="1"/>
</dbReference>
<dbReference type="SUPFAM" id="SSF46785">
    <property type="entry name" value="Winged helix' DNA-binding domain"/>
    <property type="match status" value="1"/>
</dbReference>
<comment type="caution">
    <text evidence="2">The sequence shown here is derived from an EMBL/GenBank/DDBJ whole genome shotgun (WGS) entry which is preliminary data.</text>
</comment>
<dbReference type="InterPro" id="IPR036388">
    <property type="entry name" value="WH-like_DNA-bd_sf"/>
</dbReference>
<protein>
    <submittedName>
        <fullName evidence="2">MarR family transcriptional regulator</fullName>
    </submittedName>
</protein>
<dbReference type="AlphaFoldDB" id="A0A8J3B158"/>
<name>A0A8J3B158_9BURK</name>
<dbReference type="PANTHER" id="PTHR33164">
    <property type="entry name" value="TRANSCRIPTIONAL REGULATOR, MARR FAMILY"/>
    <property type="match status" value="1"/>
</dbReference>
<dbReference type="Proteomes" id="UP000627205">
    <property type="component" value="Unassembled WGS sequence"/>
</dbReference>
<dbReference type="Pfam" id="PF12802">
    <property type="entry name" value="MarR_2"/>
    <property type="match status" value="1"/>
</dbReference>
<dbReference type="PANTHER" id="PTHR33164:SF43">
    <property type="entry name" value="HTH-TYPE TRANSCRIPTIONAL REPRESSOR YETL"/>
    <property type="match status" value="1"/>
</dbReference>
<feature type="domain" description="HTH marR-type" evidence="1">
    <location>
        <begin position="26"/>
        <end position="155"/>
    </location>
</feature>
<proteinExistence type="predicted"/>
<evidence type="ECO:0000313" key="3">
    <source>
        <dbReference type="Proteomes" id="UP000627205"/>
    </source>
</evidence>
<sequence length="155" mass="17251">MFSPLAGRIFPMQSSAPLEQGDFEALSEFRYQMRRFLKFSEDAAHSVGLTPLQYLALLHIKGYPGQDSVTVGQLAERLQMKHHGAVALVSRCEQAGLVSRTQGREDRRQVLVGLTALGESQLRHVAELHRNELKSLSKVFKVARISAFNDGESLS</sequence>
<dbReference type="EMBL" id="BMDP01000001">
    <property type="protein sequence ID" value="GGI52905.1"/>
    <property type="molecule type" value="Genomic_DNA"/>
</dbReference>
<dbReference type="InterPro" id="IPR000835">
    <property type="entry name" value="HTH_MarR-typ"/>
</dbReference>
<evidence type="ECO:0000259" key="1">
    <source>
        <dbReference type="PROSITE" id="PS50995"/>
    </source>
</evidence>